<comment type="caution">
    <text evidence="3">The sequence shown here is derived from an EMBL/GenBank/DDBJ whole genome shotgun (WGS) entry which is preliminary data.</text>
</comment>
<evidence type="ECO:0000256" key="2">
    <source>
        <dbReference type="ARBA" id="ARBA00022679"/>
    </source>
</evidence>
<dbReference type="Pfam" id="PF13692">
    <property type="entry name" value="Glyco_trans_1_4"/>
    <property type="match status" value="1"/>
</dbReference>
<name>A0A645FVJ6_9ZZZZ</name>
<protein>
    <submittedName>
        <fullName evidence="3">Putative glycosyltransferase EpsF</fullName>
        <ecNumber evidence="3">2.4.-.-</ecNumber>
    </submittedName>
</protein>
<evidence type="ECO:0000256" key="1">
    <source>
        <dbReference type="ARBA" id="ARBA00022676"/>
    </source>
</evidence>
<dbReference type="PANTHER" id="PTHR12526">
    <property type="entry name" value="GLYCOSYLTRANSFERASE"/>
    <property type="match status" value="1"/>
</dbReference>
<reference evidence="3" key="1">
    <citation type="submission" date="2019-08" db="EMBL/GenBank/DDBJ databases">
        <authorList>
            <person name="Kucharzyk K."/>
            <person name="Murdoch R.W."/>
            <person name="Higgins S."/>
            <person name="Loffler F."/>
        </authorList>
    </citation>
    <scope>NUCLEOTIDE SEQUENCE</scope>
</reference>
<dbReference type="GO" id="GO:0016757">
    <property type="term" value="F:glycosyltransferase activity"/>
    <property type="evidence" value="ECO:0007669"/>
    <property type="project" value="UniProtKB-KW"/>
</dbReference>
<dbReference type="SUPFAM" id="SSF53756">
    <property type="entry name" value="UDP-Glycosyltransferase/glycogen phosphorylase"/>
    <property type="match status" value="1"/>
</dbReference>
<evidence type="ECO:0000313" key="3">
    <source>
        <dbReference type="EMBL" id="MPN18467.1"/>
    </source>
</evidence>
<gene>
    <name evidence="3" type="primary">epsF_36</name>
    <name evidence="3" type="ORF">SDC9_165827</name>
</gene>
<keyword evidence="1 3" id="KW-0328">Glycosyltransferase</keyword>
<dbReference type="EC" id="2.4.-.-" evidence="3"/>
<dbReference type="AlphaFoldDB" id="A0A645FVJ6"/>
<proteinExistence type="predicted"/>
<dbReference type="Gene3D" id="3.40.50.2000">
    <property type="entry name" value="Glycogen Phosphorylase B"/>
    <property type="match status" value="1"/>
</dbReference>
<keyword evidence="2 3" id="KW-0808">Transferase</keyword>
<organism evidence="3">
    <name type="scientific">bioreactor metagenome</name>
    <dbReference type="NCBI Taxonomy" id="1076179"/>
    <lineage>
        <taxon>unclassified sequences</taxon>
        <taxon>metagenomes</taxon>
        <taxon>ecological metagenomes</taxon>
    </lineage>
</organism>
<dbReference type="EMBL" id="VSSQ01065806">
    <property type="protein sequence ID" value="MPN18467.1"/>
    <property type="molecule type" value="Genomic_DNA"/>
</dbReference>
<sequence>MQSAKDKAEKYGIENSVIFAGQRNDAAEIYQAMDVLLFPSCYEGKPLVPMEAQIAGMPVVVSDCITREIIKDKRLVRFIPLKASPTEWGNAVIDSYRNAPPRSETVLNSLNAERPSNELPPEKLTDWYCGLKR</sequence>
<dbReference type="PANTHER" id="PTHR12526:SF510">
    <property type="entry name" value="D-INOSITOL 3-PHOSPHATE GLYCOSYLTRANSFERASE"/>
    <property type="match status" value="1"/>
</dbReference>
<accession>A0A645FVJ6</accession>